<dbReference type="InterPro" id="IPR028098">
    <property type="entry name" value="Glyco_trans_4-like_N"/>
</dbReference>
<keyword evidence="1" id="KW-0808">Transferase</keyword>
<evidence type="ECO:0000313" key="3">
    <source>
        <dbReference type="EMBL" id="QEM10877.1"/>
    </source>
</evidence>
<name>A0A5C1HY53_9SPHI</name>
<dbReference type="PANTHER" id="PTHR46401:SF2">
    <property type="entry name" value="GLYCOSYLTRANSFERASE WBBK-RELATED"/>
    <property type="match status" value="1"/>
</dbReference>
<reference evidence="3" key="1">
    <citation type="submission" date="2019-08" db="EMBL/GenBank/DDBJ databases">
        <title>Comparative genome analysis confer to the adaptation heavy metal polluted environment.</title>
        <authorList>
            <person name="Li Y."/>
        </authorList>
    </citation>
    <scope>NUCLEOTIDE SEQUENCE [LARGE SCALE GENOMIC DNA]</scope>
    <source>
        <strain evidence="3">P1</strain>
    </source>
</reference>
<evidence type="ECO:0000259" key="2">
    <source>
        <dbReference type="Pfam" id="PF13439"/>
    </source>
</evidence>
<keyword evidence="4" id="KW-1185">Reference proteome</keyword>
<dbReference type="KEGG" id="mrub:DEO27_012875"/>
<dbReference type="PANTHER" id="PTHR46401">
    <property type="entry name" value="GLYCOSYLTRANSFERASE WBBK-RELATED"/>
    <property type="match status" value="1"/>
</dbReference>
<dbReference type="RefSeq" id="WP_112575013.1">
    <property type="nucleotide sequence ID" value="NZ_CP043450.1"/>
</dbReference>
<dbReference type="Pfam" id="PF13439">
    <property type="entry name" value="Glyco_transf_4"/>
    <property type="match status" value="1"/>
</dbReference>
<protein>
    <submittedName>
        <fullName evidence="3">Glycosyltransferase family 4 protein</fullName>
    </submittedName>
</protein>
<gene>
    <name evidence="3" type="ORF">DEO27_012875</name>
</gene>
<sequence>MRIVFFTHPSFLGSQSMPRFANMLTNGMQQRGHETEVWTSKAFFYNLGVPKSLKKWLGYIDQYILFPGQVRKRLKAYPAETLFVFTDHALGPWIPLVVKRPHVIHCHDFLAQQSALGMIAENKTGNSGKKYQQYIRNGYSKGKNFISVSVKTQTDLHQMLGSKPAMSEVVYNGLNQEFTSAEVTLVRMQLSKETSIDLSGGYILHIGGNQWYKNRAGVIQIYNAWRAKNDSKLPLIMLGVTPNPKIIAEYNQSTYKNDIHLLSGKSDLFVRNAYAGASVLLFPSLAEGFGWPIAEAMASGCPVITTGEAPMTEVGGDAAFYIPRQPQDPEGLNEWLQTSSNLLNTVLTSSAQQRTEMISKGFINVGRFDTDVTLNEIEKIYQQIVTS</sequence>
<dbReference type="Proteomes" id="UP000251402">
    <property type="component" value="Chromosome"/>
</dbReference>
<dbReference type="GO" id="GO:0009103">
    <property type="term" value="P:lipopolysaccharide biosynthetic process"/>
    <property type="evidence" value="ECO:0007669"/>
    <property type="project" value="TreeGrafter"/>
</dbReference>
<dbReference type="SUPFAM" id="SSF53756">
    <property type="entry name" value="UDP-Glycosyltransferase/glycogen phosphorylase"/>
    <property type="match status" value="1"/>
</dbReference>
<organism evidence="3 4">
    <name type="scientific">Mucilaginibacter rubeus</name>
    <dbReference type="NCBI Taxonomy" id="2027860"/>
    <lineage>
        <taxon>Bacteria</taxon>
        <taxon>Pseudomonadati</taxon>
        <taxon>Bacteroidota</taxon>
        <taxon>Sphingobacteriia</taxon>
        <taxon>Sphingobacteriales</taxon>
        <taxon>Sphingobacteriaceae</taxon>
        <taxon>Mucilaginibacter</taxon>
    </lineage>
</organism>
<dbReference type="AlphaFoldDB" id="A0A5C1HY53"/>
<dbReference type="OrthoDB" id="9801609at2"/>
<proteinExistence type="predicted"/>
<dbReference type="Gene3D" id="3.40.50.2000">
    <property type="entry name" value="Glycogen Phosphorylase B"/>
    <property type="match status" value="2"/>
</dbReference>
<dbReference type="Pfam" id="PF13692">
    <property type="entry name" value="Glyco_trans_1_4"/>
    <property type="match status" value="1"/>
</dbReference>
<accession>A0A5C1HY53</accession>
<evidence type="ECO:0000256" key="1">
    <source>
        <dbReference type="ARBA" id="ARBA00022679"/>
    </source>
</evidence>
<dbReference type="EMBL" id="CP043450">
    <property type="protein sequence ID" value="QEM10877.1"/>
    <property type="molecule type" value="Genomic_DNA"/>
</dbReference>
<feature type="domain" description="Glycosyltransferase subfamily 4-like N-terminal" evidence="2">
    <location>
        <begin position="19"/>
        <end position="177"/>
    </location>
</feature>
<dbReference type="GO" id="GO:0016757">
    <property type="term" value="F:glycosyltransferase activity"/>
    <property type="evidence" value="ECO:0007669"/>
    <property type="project" value="TreeGrafter"/>
</dbReference>
<evidence type="ECO:0000313" key="4">
    <source>
        <dbReference type="Proteomes" id="UP000251402"/>
    </source>
</evidence>